<feature type="region of interest" description="Disordered" evidence="1">
    <location>
        <begin position="48"/>
        <end position="94"/>
    </location>
</feature>
<organism evidence="5 6">
    <name type="scientific">Ilex paraguariensis</name>
    <name type="common">yerba mate</name>
    <dbReference type="NCBI Taxonomy" id="185542"/>
    <lineage>
        <taxon>Eukaryota</taxon>
        <taxon>Viridiplantae</taxon>
        <taxon>Streptophyta</taxon>
        <taxon>Embryophyta</taxon>
        <taxon>Tracheophyta</taxon>
        <taxon>Spermatophyta</taxon>
        <taxon>Magnoliopsida</taxon>
        <taxon>eudicotyledons</taxon>
        <taxon>Gunneridae</taxon>
        <taxon>Pentapetalae</taxon>
        <taxon>asterids</taxon>
        <taxon>campanulids</taxon>
        <taxon>Aquifoliales</taxon>
        <taxon>Aquifoliaceae</taxon>
        <taxon>Ilex</taxon>
    </lineage>
</organism>
<proteinExistence type="predicted"/>
<dbReference type="EMBL" id="CAUOFW020005813">
    <property type="protein sequence ID" value="CAK9171636.1"/>
    <property type="molecule type" value="Genomic_DNA"/>
</dbReference>
<evidence type="ECO:0000313" key="3">
    <source>
        <dbReference type="EMBL" id="CAK9171635.1"/>
    </source>
</evidence>
<evidence type="ECO:0000313" key="5">
    <source>
        <dbReference type="EMBL" id="CAK9171637.1"/>
    </source>
</evidence>
<evidence type="ECO:0000313" key="2">
    <source>
        <dbReference type="EMBL" id="CAK9171634.1"/>
    </source>
</evidence>
<dbReference type="EMBL" id="CAUOFW020005813">
    <property type="protein sequence ID" value="CAK9171635.1"/>
    <property type="molecule type" value="Genomic_DNA"/>
</dbReference>
<evidence type="ECO:0000313" key="6">
    <source>
        <dbReference type="Proteomes" id="UP001642360"/>
    </source>
</evidence>
<dbReference type="AlphaFoldDB" id="A0ABC8TQ82"/>
<accession>A0ABC8TQ82</accession>
<sequence>MVYLSELIRHPCLAPPLLRLTIFHVDTAQNLFKFGLGPDPAVIPVTTSIAPPPVNNEDPSPAGLEEDTITSSRRKRKRSQGSFATHFSDSSSSEMRLTVAELEMEFGKTILKRQLFHAEKERD</sequence>
<protein>
    <submittedName>
        <fullName evidence="5">Uncharacterized protein</fullName>
    </submittedName>
</protein>
<evidence type="ECO:0000313" key="4">
    <source>
        <dbReference type="EMBL" id="CAK9171636.1"/>
    </source>
</evidence>
<keyword evidence="6" id="KW-1185">Reference proteome</keyword>
<evidence type="ECO:0000256" key="1">
    <source>
        <dbReference type="SAM" id="MobiDB-lite"/>
    </source>
</evidence>
<comment type="caution">
    <text evidence="5">The sequence shown here is derived from an EMBL/GenBank/DDBJ whole genome shotgun (WGS) entry which is preliminary data.</text>
</comment>
<reference evidence="5 6" key="1">
    <citation type="submission" date="2024-02" db="EMBL/GenBank/DDBJ databases">
        <authorList>
            <person name="Vignale AGUSTIN F."/>
            <person name="Sosa J E."/>
            <person name="Modenutti C."/>
        </authorList>
    </citation>
    <scope>NUCLEOTIDE SEQUENCE [LARGE SCALE GENOMIC DNA]</scope>
</reference>
<name>A0ABC8TQ82_9AQUA</name>
<dbReference type="EMBL" id="CAUOFW020005813">
    <property type="protein sequence ID" value="CAK9171634.1"/>
    <property type="molecule type" value="Genomic_DNA"/>
</dbReference>
<dbReference type="Proteomes" id="UP001642360">
    <property type="component" value="Unassembled WGS sequence"/>
</dbReference>
<gene>
    <name evidence="2" type="ORF">ILEXP_LOCUS41218</name>
    <name evidence="3" type="ORF">ILEXP_LOCUS41219</name>
    <name evidence="4" type="ORF">ILEXP_LOCUS41220</name>
    <name evidence="5" type="ORF">ILEXP_LOCUS41221</name>
</gene>
<dbReference type="EMBL" id="CAUOFW020005813">
    <property type="protein sequence ID" value="CAK9171637.1"/>
    <property type="molecule type" value="Genomic_DNA"/>
</dbReference>